<feature type="transmembrane region" description="Helical" evidence="1">
    <location>
        <begin position="5"/>
        <end position="22"/>
    </location>
</feature>
<keyword evidence="1" id="KW-0812">Transmembrane</keyword>
<dbReference type="AlphaFoldDB" id="A0A198UP12"/>
<keyword evidence="3" id="KW-1185">Reference proteome</keyword>
<feature type="transmembrane region" description="Helical" evidence="1">
    <location>
        <begin position="28"/>
        <end position="46"/>
    </location>
</feature>
<dbReference type="Pfam" id="PF04186">
    <property type="entry name" value="FxsA"/>
    <property type="match status" value="1"/>
</dbReference>
<dbReference type="Proteomes" id="UP000078228">
    <property type="component" value="Unassembled WGS sequence"/>
</dbReference>
<keyword evidence="1" id="KW-0472">Membrane</keyword>
<protein>
    <submittedName>
        <fullName evidence="2">FxsA protein</fullName>
    </submittedName>
</protein>
<feature type="transmembrane region" description="Helical" evidence="1">
    <location>
        <begin position="88"/>
        <end position="112"/>
    </location>
</feature>
<name>A0A198UP12_MORCA</name>
<organism evidence="2 3">
    <name type="scientific">Moraxella catarrhalis</name>
    <name type="common">Branhamella catarrhalis</name>
    <dbReference type="NCBI Taxonomy" id="480"/>
    <lineage>
        <taxon>Bacteria</taxon>
        <taxon>Pseudomonadati</taxon>
        <taxon>Pseudomonadota</taxon>
        <taxon>Gammaproteobacteria</taxon>
        <taxon>Moraxellales</taxon>
        <taxon>Moraxellaceae</taxon>
        <taxon>Moraxella</taxon>
    </lineage>
</organism>
<proteinExistence type="predicted"/>
<comment type="caution">
    <text evidence="2">The sequence shown here is derived from an EMBL/GenBank/DDBJ whole genome shotgun (WGS) entry which is preliminary data.</text>
</comment>
<dbReference type="EMBL" id="LXHC01000004">
    <property type="protein sequence ID" value="OAU98091.1"/>
    <property type="molecule type" value="Genomic_DNA"/>
</dbReference>
<dbReference type="PANTHER" id="PTHR35335:SF1">
    <property type="entry name" value="UPF0716 PROTEIN FXSA"/>
    <property type="match status" value="1"/>
</dbReference>
<dbReference type="NCBIfam" id="NF008528">
    <property type="entry name" value="PRK11463.1-2"/>
    <property type="match status" value="1"/>
</dbReference>
<dbReference type="eggNOG" id="COG3030">
    <property type="taxonomic scope" value="Bacteria"/>
</dbReference>
<evidence type="ECO:0000313" key="3">
    <source>
        <dbReference type="Proteomes" id="UP000078228"/>
    </source>
</evidence>
<accession>A0A198UP12</accession>
<evidence type="ECO:0000313" key="2">
    <source>
        <dbReference type="EMBL" id="OAU98091.1"/>
    </source>
</evidence>
<evidence type="ECO:0000256" key="1">
    <source>
        <dbReference type="SAM" id="Phobius"/>
    </source>
</evidence>
<sequence>MGALVGIALIWFVIEMLLWYLVAQFISGWYVFFWFIIAAIIGIMMIKKAAKSLNPMAQQMKAMQRGVIPNPSNQPAESTLVKSIAMGVAGLLLLLPGLLTDVVALVLLVPFIQTRLTAAAKNYAAKNQDKMMQMMARQMGGKNLFGGMGQNPFGQGGMKSNPFGKNSGFGTTVDGEAKTINKDVKRINSANDE</sequence>
<dbReference type="PATRIC" id="fig|480.237.peg.1003"/>
<dbReference type="GO" id="GO:0016020">
    <property type="term" value="C:membrane"/>
    <property type="evidence" value="ECO:0007669"/>
    <property type="project" value="InterPro"/>
</dbReference>
<dbReference type="RefSeq" id="WP_064610511.1">
    <property type="nucleotide sequence ID" value="NZ_LXHB01000040.1"/>
</dbReference>
<reference evidence="2 3" key="1">
    <citation type="journal article" date="2016" name="Genome Biol. Evol.">
        <title>Comparative Genomic Analyses of the Moraxella catarrhalis Serosensitive and Seroresistant Lineages Demonstrate Their Independent Evolution.</title>
        <authorList>
            <person name="Earl J.P."/>
            <person name="de Vries S.P."/>
            <person name="Ahmed A."/>
            <person name="Powell E."/>
            <person name="Schultz M.P."/>
            <person name="Hermans P.W."/>
            <person name="Hill D.J."/>
            <person name="Zhou Z."/>
            <person name="Constantinidou C.I."/>
            <person name="Hu F.Z."/>
            <person name="Bootsma H.J."/>
            <person name="Ehrlich G.D."/>
        </authorList>
    </citation>
    <scope>NUCLEOTIDE SEQUENCE [LARGE SCALE GENOMIC DNA]</scope>
    <source>
        <strain evidence="2 3">Z7542</strain>
    </source>
</reference>
<dbReference type="InterPro" id="IPR007313">
    <property type="entry name" value="FxsA"/>
</dbReference>
<keyword evidence="1" id="KW-1133">Transmembrane helix</keyword>
<gene>
    <name evidence="2" type="ORF">AO384_0338</name>
</gene>
<dbReference type="PANTHER" id="PTHR35335">
    <property type="entry name" value="UPF0716 PROTEIN FXSA"/>
    <property type="match status" value="1"/>
</dbReference>
<dbReference type="OrthoDB" id="6712592at2"/>